<dbReference type="Proteomes" id="UP000266188">
    <property type="component" value="Unassembled WGS sequence"/>
</dbReference>
<evidence type="ECO:0000313" key="1">
    <source>
        <dbReference type="EMBL" id="RJE22685.1"/>
    </source>
</evidence>
<name>A0A3A2ZXF7_9EURO</name>
<evidence type="ECO:0000313" key="2">
    <source>
        <dbReference type="Proteomes" id="UP000266188"/>
    </source>
</evidence>
<comment type="caution">
    <text evidence="1">The sequence shown here is derived from an EMBL/GenBank/DDBJ whole genome shotgun (WGS) entry which is preliminary data.</text>
</comment>
<dbReference type="AlphaFoldDB" id="A0A3A2ZXF7"/>
<sequence>MGEHIAEIGVKAPFFVSSRWLDHSGQFAMKIGLLLGDLSILHLDEPEPEPEPDLYFDNIGRLS</sequence>
<keyword evidence="2" id="KW-1185">Reference proteome</keyword>
<protein>
    <submittedName>
        <fullName evidence="1">Uncharacterized protein</fullName>
    </submittedName>
</protein>
<proteinExistence type="predicted"/>
<reference evidence="2" key="1">
    <citation type="submission" date="2017-02" db="EMBL/GenBank/DDBJ databases">
        <authorList>
            <person name="Tafer H."/>
            <person name="Lopandic K."/>
        </authorList>
    </citation>
    <scope>NUCLEOTIDE SEQUENCE [LARGE SCALE GENOMIC DNA]</scope>
    <source>
        <strain evidence="2">CBS 366.77</strain>
    </source>
</reference>
<gene>
    <name evidence="1" type="ORF">PHISCL_04988</name>
</gene>
<accession>A0A3A2ZXF7</accession>
<organism evidence="1 2">
    <name type="scientific">Aspergillus sclerotialis</name>
    <dbReference type="NCBI Taxonomy" id="2070753"/>
    <lineage>
        <taxon>Eukaryota</taxon>
        <taxon>Fungi</taxon>
        <taxon>Dikarya</taxon>
        <taxon>Ascomycota</taxon>
        <taxon>Pezizomycotina</taxon>
        <taxon>Eurotiomycetes</taxon>
        <taxon>Eurotiomycetidae</taxon>
        <taxon>Eurotiales</taxon>
        <taxon>Aspergillaceae</taxon>
        <taxon>Aspergillus</taxon>
        <taxon>Aspergillus subgen. Polypaecilum</taxon>
    </lineage>
</organism>
<dbReference type="EMBL" id="MVGC01000156">
    <property type="protein sequence ID" value="RJE22685.1"/>
    <property type="molecule type" value="Genomic_DNA"/>
</dbReference>